<reference evidence="2" key="2">
    <citation type="submission" date="2022-10" db="EMBL/GenBank/DDBJ databases">
        <authorList>
            <consortium name="ENA_rothamsted_submissions"/>
            <consortium name="culmorum"/>
            <person name="King R."/>
        </authorList>
    </citation>
    <scope>NUCLEOTIDE SEQUENCE</scope>
</reference>
<dbReference type="SUPFAM" id="SSF52047">
    <property type="entry name" value="RNI-like"/>
    <property type="match status" value="1"/>
</dbReference>
<protein>
    <recommendedName>
        <fullName evidence="1">F-box domain-containing protein</fullName>
    </recommendedName>
</protein>
<dbReference type="InterPro" id="IPR001810">
    <property type="entry name" value="F-box_dom"/>
</dbReference>
<dbReference type="EMBL" id="OU895880">
    <property type="protein sequence ID" value="CAG9812207.1"/>
    <property type="molecule type" value="Genomic_DNA"/>
</dbReference>
<gene>
    <name evidence="2" type="ORF">CHIRRI_LOCUS15012</name>
</gene>
<dbReference type="PANTHER" id="PTHR38926">
    <property type="entry name" value="F-BOX DOMAIN CONTAINING PROTEIN, EXPRESSED"/>
    <property type="match status" value="1"/>
</dbReference>
<feature type="domain" description="F-box" evidence="1">
    <location>
        <begin position="16"/>
        <end position="63"/>
    </location>
</feature>
<dbReference type="Gene3D" id="1.20.1280.50">
    <property type="match status" value="1"/>
</dbReference>
<accession>A0A9N9S9J9</accession>
<keyword evidence="3" id="KW-1185">Reference proteome</keyword>
<dbReference type="InterPro" id="IPR036047">
    <property type="entry name" value="F-box-like_dom_sf"/>
</dbReference>
<dbReference type="SUPFAM" id="SSF81383">
    <property type="entry name" value="F-box domain"/>
    <property type="match status" value="1"/>
</dbReference>
<dbReference type="InterPro" id="IPR032675">
    <property type="entry name" value="LRR_dom_sf"/>
</dbReference>
<organism evidence="2 3">
    <name type="scientific">Chironomus riparius</name>
    <dbReference type="NCBI Taxonomy" id="315576"/>
    <lineage>
        <taxon>Eukaryota</taxon>
        <taxon>Metazoa</taxon>
        <taxon>Ecdysozoa</taxon>
        <taxon>Arthropoda</taxon>
        <taxon>Hexapoda</taxon>
        <taxon>Insecta</taxon>
        <taxon>Pterygota</taxon>
        <taxon>Neoptera</taxon>
        <taxon>Endopterygota</taxon>
        <taxon>Diptera</taxon>
        <taxon>Nematocera</taxon>
        <taxon>Chironomoidea</taxon>
        <taxon>Chironomidae</taxon>
        <taxon>Chironominae</taxon>
        <taxon>Chironomus</taxon>
    </lineage>
</organism>
<name>A0A9N9S9J9_9DIPT</name>
<dbReference type="Proteomes" id="UP001153620">
    <property type="component" value="Chromosome 4"/>
</dbReference>
<evidence type="ECO:0000313" key="3">
    <source>
        <dbReference type="Proteomes" id="UP001153620"/>
    </source>
</evidence>
<dbReference type="Pfam" id="PF12937">
    <property type="entry name" value="F-box-like"/>
    <property type="match status" value="1"/>
</dbReference>
<dbReference type="PROSITE" id="PS50181">
    <property type="entry name" value="FBOX"/>
    <property type="match status" value="1"/>
</dbReference>
<reference evidence="2" key="1">
    <citation type="submission" date="2022-01" db="EMBL/GenBank/DDBJ databases">
        <authorList>
            <person name="King R."/>
        </authorList>
    </citation>
    <scope>NUCLEOTIDE SEQUENCE</scope>
</reference>
<sequence length="543" mass="64122">MAFDEKTSVRINDMTELSIDDLSNDILLVIFNFLDKGGLKRAARVCQRWKELITNSKTLTQRLTLFFSTDERTYSVNEYIIQFNKFLETKAAEFPCRNLKARIKEPRTMEIWDHLIDSFIKFVKDPLKVYFSSVSIPVVHRYIETYASTLTHLILNYDSDENSIQDLPFEFPNLVSLHLNQTHIPKSLIAPNLKDFKYYKTLKNGTPITLNFDEFVVKYLNLNKLDTCCIPELPHSDVKFQLTNLKITTPELNQITFKSFIISQQKSLKYLEIRELDLEYRDFVDIIIKHTRIESLWLTARYNTNHKPQETDDFNYSIKKLRICLWPVRSFYVEWPHAEHIIGLLNKFRGLEHLQLMTMDRIDMIFDQVDFSCLKIMELYFKKGNDLKRFDFAQIQLQNLEELKIYEINESIDVENLVKIASFCSNLKILNLGKLNYIIKRTEFIKLSHLEIIFKYSPNIVDFVIEGCANLLSSFMFNIKTVNSNLQRLKVGVYCDNKIPIMLAKLQGSKFVCDVHHYKIIGMKPTKWYEEEFDYFKNISDSD</sequence>
<evidence type="ECO:0000313" key="2">
    <source>
        <dbReference type="EMBL" id="CAG9812207.1"/>
    </source>
</evidence>
<evidence type="ECO:0000259" key="1">
    <source>
        <dbReference type="PROSITE" id="PS50181"/>
    </source>
</evidence>
<dbReference type="Gene3D" id="3.80.10.10">
    <property type="entry name" value="Ribonuclease Inhibitor"/>
    <property type="match status" value="1"/>
</dbReference>
<dbReference type="AlphaFoldDB" id="A0A9N9S9J9"/>
<dbReference type="PANTHER" id="PTHR38926:SF72">
    <property type="entry name" value="IM:7136021-RELATED"/>
    <property type="match status" value="1"/>
</dbReference>
<proteinExistence type="predicted"/>